<gene>
    <name evidence="1" type="ORF">BV22DRAFT_1135361</name>
</gene>
<keyword evidence="2" id="KW-1185">Reference proteome</keyword>
<accession>A0ACB8AYI5</accession>
<evidence type="ECO:0000313" key="2">
    <source>
        <dbReference type="Proteomes" id="UP000790709"/>
    </source>
</evidence>
<dbReference type="EMBL" id="MU267041">
    <property type="protein sequence ID" value="KAH7917492.1"/>
    <property type="molecule type" value="Genomic_DNA"/>
</dbReference>
<proteinExistence type="predicted"/>
<sequence length="240" mass="27558">MPPDRTLPEAILNRLRERRRADLVSRILNSKTAVLEFDEINEDLRVWFWPINEQGERIAPSDLVAHRRSHQFLGPQCLCALTDDYTLGDTTEAAIVLLTRGPESGVYAARCARSKCGFLVFIEQMHTLIGVPIKYYPQRVRGEMIPLAIEFRNGEDINPNVLPRELQLTPGRLSNPFNKLMRLDSFLRPGLTEDEFRGLLTKCRRCRLIMTRSRFDMHECQGEVGDDDDVIDLTQSSDEN</sequence>
<reference evidence="1" key="1">
    <citation type="journal article" date="2021" name="New Phytol.">
        <title>Evolutionary innovations through gain and loss of genes in the ectomycorrhizal Boletales.</title>
        <authorList>
            <person name="Wu G."/>
            <person name="Miyauchi S."/>
            <person name="Morin E."/>
            <person name="Kuo A."/>
            <person name="Drula E."/>
            <person name="Varga T."/>
            <person name="Kohler A."/>
            <person name="Feng B."/>
            <person name="Cao Y."/>
            <person name="Lipzen A."/>
            <person name="Daum C."/>
            <person name="Hundley H."/>
            <person name="Pangilinan J."/>
            <person name="Johnson J."/>
            <person name="Barry K."/>
            <person name="LaButti K."/>
            <person name="Ng V."/>
            <person name="Ahrendt S."/>
            <person name="Min B."/>
            <person name="Choi I.G."/>
            <person name="Park H."/>
            <person name="Plett J.M."/>
            <person name="Magnuson J."/>
            <person name="Spatafora J.W."/>
            <person name="Nagy L.G."/>
            <person name="Henrissat B."/>
            <person name="Grigoriev I.V."/>
            <person name="Yang Z.L."/>
            <person name="Xu J."/>
            <person name="Martin F.M."/>
        </authorList>
    </citation>
    <scope>NUCLEOTIDE SEQUENCE</scope>
    <source>
        <strain evidence="1">KUC20120723A-06</strain>
    </source>
</reference>
<comment type="caution">
    <text evidence="1">The sequence shown here is derived from an EMBL/GenBank/DDBJ whole genome shotgun (WGS) entry which is preliminary data.</text>
</comment>
<protein>
    <submittedName>
        <fullName evidence="1">Uncharacterized protein</fullName>
    </submittedName>
</protein>
<organism evidence="1 2">
    <name type="scientific">Leucogyrophana mollusca</name>
    <dbReference type="NCBI Taxonomy" id="85980"/>
    <lineage>
        <taxon>Eukaryota</taxon>
        <taxon>Fungi</taxon>
        <taxon>Dikarya</taxon>
        <taxon>Basidiomycota</taxon>
        <taxon>Agaricomycotina</taxon>
        <taxon>Agaricomycetes</taxon>
        <taxon>Agaricomycetidae</taxon>
        <taxon>Boletales</taxon>
        <taxon>Boletales incertae sedis</taxon>
        <taxon>Leucogyrophana</taxon>
    </lineage>
</organism>
<evidence type="ECO:0000313" key="1">
    <source>
        <dbReference type="EMBL" id="KAH7917492.1"/>
    </source>
</evidence>
<name>A0ACB8AYI5_9AGAM</name>
<dbReference type="Proteomes" id="UP000790709">
    <property type="component" value="Unassembled WGS sequence"/>
</dbReference>